<keyword evidence="7 8" id="KW-0472">Membrane</keyword>
<evidence type="ECO:0000313" key="11">
    <source>
        <dbReference type="Proteomes" id="UP000321577"/>
    </source>
</evidence>
<feature type="transmembrane region" description="Helical" evidence="8">
    <location>
        <begin position="349"/>
        <end position="372"/>
    </location>
</feature>
<dbReference type="GO" id="GO:0010041">
    <property type="term" value="P:response to iron(III) ion"/>
    <property type="evidence" value="ECO:0007669"/>
    <property type="project" value="TreeGrafter"/>
</dbReference>
<keyword evidence="4" id="KW-0808">Transferase</keyword>
<evidence type="ECO:0000313" key="10">
    <source>
        <dbReference type="EMBL" id="GEP45378.1"/>
    </source>
</evidence>
<feature type="transmembrane region" description="Helical" evidence="8">
    <location>
        <begin position="129"/>
        <end position="146"/>
    </location>
</feature>
<dbReference type="InterPro" id="IPR038731">
    <property type="entry name" value="RgtA/B/C-like"/>
</dbReference>
<comment type="subcellular location">
    <subcellularLocation>
        <location evidence="1">Cell membrane</location>
        <topology evidence="1">Multi-pass membrane protein</topology>
    </subcellularLocation>
</comment>
<dbReference type="AlphaFoldDB" id="A0A512MF78"/>
<proteinExistence type="predicted"/>
<evidence type="ECO:0000256" key="8">
    <source>
        <dbReference type="SAM" id="Phobius"/>
    </source>
</evidence>
<keyword evidence="2" id="KW-1003">Cell membrane</keyword>
<dbReference type="Pfam" id="PF13231">
    <property type="entry name" value="PMT_2"/>
    <property type="match status" value="1"/>
</dbReference>
<protein>
    <recommendedName>
        <fullName evidence="9">Glycosyltransferase RgtA/B/C/D-like domain-containing protein</fullName>
    </recommendedName>
</protein>
<dbReference type="InterPro" id="IPR050297">
    <property type="entry name" value="LipidA_mod_glycosyltrf_83"/>
</dbReference>
<dbReference type="EMBL" id="BKAG01000048">
    <property type="protein sequence ID" value="GEP45378.1"/>
    <property type="molecule type" value="Genomic_DNA"/>
</dbReference>
<feature type="transmembrane region" description="Helical" evidence="8">
    <location>
        <begin position="272"/>
        <end position="289"/>
    </location>
</feature>
<dbReference type="Proteomes" id="UP000321577">
    <property type="component" value="Unassembled WGS sequence"/>
</dbReference>
<evidence type="ECO:0000259" key="9">
    <source>
        <dbReference type="Pfam" id="PF13231"/>
    </source>
</evidence>
<organism evidence="10 11">
    <name type="scientific">Brevifollis gellanilyticus</name>
    <dbReference type="NCBI Taxonomy" id="748831"/>
    <lineage>
        <taxon>Bacteria</taxon>
        <taxon>Pseudomonadati</taxon>
        <taxon>Verrucomicrobiota</taxon>
        <taxon>Verrucomicrobiia</taxon>
        <taxon>Verrucomicrobiales</taxon>
        <taxon>Verrucomicrobiaceae</taxon>
    </lineage>
</organism>
<feature type="transmembrane region" description="Helical" evidence="8">
    <location>
        <begin position="158"/>
        <end position="187"/>
    </location>
</feature>
<feature type="transmembrane region" description="Helical" evidence="8">
    <location>
        <begin position="199"/>
        <end position="220"/>
    </location>
</feature>
<keyword evidence="11" id="KW-1185">Reference proteome</keyword>
<feature type="transmembrane region" description="Helical" evidence="8">
    <location>
        <begin position="320"/>
        <end position="337"/>
    </location>
</feature>
<keyword evidence="3" id="KW-0328">Glycosyltransferase</keyword>
<evidence type="ECO:0000256" key="6">
    <source>
        <dbReference type="ARBA" id="ARBA00022989"/>
    </source>
</evidence>
<reference evidence="10 11" key="1">
    <citation type="submission" date="2019-07" db="EMBL/GenBank/DDBJ databases">
        <title>Whole genome shotgun sequence of Brevifollis gellanilyticus NBRC 108608.</title>
        <authorList>
            <person name="Hosoyama A."/>
            <person name="Uohara A."/>
            <person name="Ohji S."/>
            <person name="Ichikawa N."/>
        </authorList>
    </citation>
    <scope>NUCLEOTIDE SEQUENCE [LARGE SCALE GENOMIC DNA]</scope>
    <source>
        <strain evidence="10 11">NBRC 108608</strain>
    </source>
</reference>
<evidence type="ECO:0000256" key="3">
    <source>
        <dbReference type="ARBA" id="ARBA00022676"/>
    </source>
</evidence>
<evidence type="ECO:0000256" key="1">
    <source>
        <dbReference type="ARBA" id="ARBA00004651"/>
    </source>
</evidence>
<name>A0A512MF78_9BACT</name>
<keyword evidence="6 8" id="KW-1133">Transmembrane helix</keyword>
<comment type="caution">
    <text evidence="10">The sequence shown here is derived from an EMBL/GenBank/DDBJ whole genome shotgun (WGS) entry which is preliminary data.</text>
</comment>
<feature type="domain" description="Glycosyltransferase RgtA/B/C/D-like" evidence="9">
    <location>
        <begin position="46"/>
        <end position="209"/>
    </location>
</feature>
<dbReference type="PANTHER" id="PTHR33908">
    <property type="entry name" value="MANNOSYLTRANSFERASE YKCB-RELATED"/>
    <property type="match status" value="1"/>
</dbReference>
<evidence type="ECO:0000256" key="4">
    <source>
        <dbReference type="ARBA" id="ARBA00022679"/>
    </source>
</evidence>
<evidence type="ECO:0000256" key="2">
    <source>
        <dbReference type="ARBA" id="ARBA00022475"/>
    </source>
</evidence>
<keyword evidence="5 8" id="KW-0812">Transmembrane</keyword>
<feature type="transmembrane region" description="Helical" evidence="8">
    <location>
        <begin position="66"/>
        <end position="84"/>
    </location>
</feature>
<evidence type="ECO:0000256" key="5">
    <source>
        <dbReference type="ARBA" id="ARBA00022692"/>
    </source>
</evidence>
<sequence>MIVARVAGPSAMHRFDQPKTVAYTASMVLHHEWLLPDDMFGRPSTKPPLVNWLAAPLVAMGFWTEWAVKMPMLLGSLLTLGIIIKMGRHLLSQCAETALHATEGGLLAGMAWLTTPGSMDLIYHCRPDPLLVTCLAAAWMFATWSMEAGARGWMKAGLWIATGLAGLAKGPPALLPMLFVPLAAWLIPEKKGLASSTGWRWGIPLALGIIGLWLVPVAVLHTDHLFKVLLGRELLSRVAGVGQQFGSATKSGGAMGLLLGLYKNPVWLVEKMLPWSLATLAALWVIGPRRWLRHPLAPAILWLVLVLAFFSLTAGKTADYIAPAFPAAAILAAYACVRTFGRWKLGPVFYGWAGLLMAAALCVQSFCFSSAATKPNGDHLKEFAAQVTAKTADDSIAFVATGYNTLQFFLRRHQPGDPTPEELKSARWIIMPPLDGLTPEIVSEKLPSVFSSKSGTLGLYRADEKVREQALKMLQTNKIPPHNDDGSPE</sequence>
<feature type="transmembrane region" description="Helical" evidence="8">
    <location>
        <begin position="296"/>
        <end position="314"/>
    </location>
</feature>
<accession>A0A512MF78</accession>
<gene>
    <name evidence="10" type="ORF">BGE01nite_46690</name>
</gene>
<dbReference type="GO" id="GO:0005886">
    <property type="term" value="C:plasma membrane"/>
    <property type="evidence" value="ECO:0007669"/>
    <property type="project" value="UniProtKB-SubCell"/>
</dbReference>
<dbReference type="GO" id="GO:0016763">
    <property type="term" value="F:pentosyltransferase activity"/>
    <property type="evidence" value="ECO:0007669"/>
    <property type="project" value="TreeGrafter"/>
</dbReference>
<dbReference type="PANTHER" id="PTHR33908:SF3">
    <property type="entry name" value="UNDECAPRENYL PHOSPHATE-ALPHA-4-AMINO-4-DEOXY-L-ARABINOSE ARABINOSYL TRANSFERASE"/>
    <property type="match status" value="1"/>
</dbReference>
<evidence type="ECO:0000256" key="7">
    <source>
        <dbReference type="ARBA" id="ARBA00023136"/>
    </source>
</evidence>
<dbReference type="GO" id="GO:0009103">
    <property type="term" value="P:lipopolysaccharide biosynthetic process"/>
    <property type="evidence" value="ECO:0007669"/>
    <property type="project" value="UniProtKB-ARBA"/>
</dbReference>